<evidence type="ECO:0000256" key="2">
    <source>
        <dbReference type="ARBA" id="ARBA00023002"/>
    </source>
</evidence>
<dbReference type="EMBL" id="KV454016">
    <property type="protein sequence ID" value="ODV94365.1"/>
    <property type="molecule type" value="Genomic_DNA"/>
</dbReference>
<dbReference type="FunFam" id="3.40.50.720:FF:000026">
    <property type="entry name" value="Glyoxylate/hydroxypyruvate reductase B"/>
    <property type="match status" value="1"/>
</dbReference>
<dbReference type="Pfam" id="PF02826">
    <property type="entry name" value="2-Hacid_dh_C"/>
    <property type="match status" value="1"/>
</dbReference>
<dbReference type="CDD" id="cd12168">
    <property type="entry name" value="Mand_dh_like"/>
    <property type="match status" value="1"/>
</dbReference>
<dbReference type="PANTHER" id="PTHR10996">
    <property type="entry name" value="2-HYDROXYACID DEHYDROGENASE-RELATED"/>
    <property type="match status" value="1"/>
</dbReference>
<dbReference type="GO" id="GO:0005829">
    <property type="term" value="C:cytosol"/>
    <property type="evidence" value="ECO:0007669"/>
    <property type="project" value="TreeGrafter"/>
</dbReference>
<dbReference type="GO" id="GO:0009436">
    <property type="term" value="P:glyoxylate catabolic process"/>
    <property type="evidence" value="ECO:0007669"/>
    <property type="project" value="EnsemblFungi"/>
</dbReference>
<sequence length="312" mass="34696">MSKPKVLQLPPVRFAQEKWQELADLGVEVITTDVNNRQDFLKELTSDKYNNLIGIARTFESVKITGRFDEELIEKLPSSVKVIAHNVDGPTADTNVFLILSCLRNFQESHDHLIAGEWLTKKCGGTPIGNDPTGKIVGIFGMGGIGRAVRDRLKPFGFKEIIYHNRKKLSPDLENGANYVSFEELLTKSDIISINIPLNPNTKHIINQQAIDKMKKGVIIVNTARGAVIDESILPKNIKSGKIKAFGSDVFENEPKISSDLINLPNVISLPHMGTHTFETMKAMEEFVVENIESYLNSGKVKAIVPEQSSLF</sequence>
<evidence type="ECO:0000259" key="3">
    <source>
        <dbReference type="Pfam" id="PF02826"/>
    </source>
</evidence>
<dbReference type="PROSITE" id="PS00671">
    <property type="entry name" value="D_2_HYDROXYACID_DH_3"/>
    <property type="match status" value="1"/>
</dbReference>
<dbReference type="InterPro" id="IPR029752">
    <property type="entry name" value="D-isomer_DH_CS1"/>
</dbReference>
<protein>
    <recommendedName>
        <fullName evidence="3">D-isomer specific 2-hydroxyacid dehydrogenase NAD-binding domain-containing protein</fullName>
    </recommendedName>
</protein>
<evidence type="ECO:0000256" key="1">
    <source>
        <dbReference type="ARBA" id="ARBA00005854"/>
    </source>
</evidence>
<dbReference type="PROSITE" id="PS00065">
    <property type="entry name" value="D_2_HYDROXYACID_DH_1"/>
    <property type="match status" value="1"/>
</dbReference>
<dbReference type="SUPFAM" id="SSF51735">
    <property type="entry name" value="NAD(P)-binding Rossmann-fold domains"/>
    <property type="match status" value="1"/>
</dbReference>
<name>A0A1E4TRH4_PACTA</name>
<proteinExistence type="inferred from homology"/>
<organism evidence="4 5">
    <name type="scientific">Pachysolen tannophilus NRRL Y-2460</name>
    <dbReference type="NCBI Taxonomy" id="669874"/>
    <lineage>
        <taxon>Eukaryota</taxon>
        <taxon>Fungi</taxon>
        <taxon>Dikarya</taxon>
        <taxon>Ascomycota</taxon>
        <taxon>Saccharomycotina</taxon>
        <taxon>Pichiomycetes</taxon>
        <taxon>Pachysolenaceae</taxon>
        <taxon>Pachysolen</taxon>
    </lineage>
</organism>
<dbReference type="Gene3D" id="3.40.50.720">
    <property type="entry name" value="NAD(P)-binding Rossmann-like Domain"/>
    <property type="match status" value="3"/>
</dbReference>
<feature type="domain" description="D-isomer specific 2-hydroxyacid dehydrogenase NAD-binding" evidence="3">
    <location>
        <begin position="97"/>
        <end position="274"/>
    </location>
</feature>
<dbReference type="InterPro" id="IPR050223">
    <property type="entry name" value="D-isomer_2-hydroxyacid_DH"/>
</dbReference>
<dbReference type="Proteomes" id="UP000094236">
    <property type="component" value="Unassembled WGS sequence"/>
</dbReference>
<dbReference type="STRING" id="669874.A0A1E4TRH4"/>
<dbReference type="PROSITE" id="PS00670">
    <property type="entry name" value="D_2_HYDROXYACID_DH_2"/>
    <property type="match status" value="1"/>
</dbReference>
<gene>
    <name evidence="4" type="ORF">PACTADRAFT_51214</name>
</gene>
<dbReference type="InterPro" id="IPR036291">
    <property type="entry name" value="NAD(P)-bd_dom_sf"/>
</dbReference>
<dbReference type="PANTHER" id="PTHR10996:SF257">
    <property type="entry name" value="GLYOXYLATE REDUCTASE 1"/>
    <property type="match status" value="1"/>
</dbReference>
<reference evidence="5" key="1">
    <citation type="submission" date="2016-05" db="EMBL/GenBank/DDBJ databases">
        <title>Comparative genomics of biotechnologically important yeasts.</title>
        <authorList>
            <consortium name="DOE Joint Genome Institute"/>
            <person name="Riley R."/>
            <person name="Haridas S."/>
            <person name="Wolfe K.H."/>
            <person name="Lopes M.R."/>
            <person name="Hittinger C.T."/>
            <person name="Goker M."/>
            <person name="Salamov A."/>
            <person name="Wisecaver J."/>
            <person name="Long T.M."/>
            <person name="Aerts A.L."/>
            <person name="Barry K."/>
            <person name="Choi C."/>
            <person name="Clum A."/>
            <person name="Coughlan A.Y."/>
            <person name="Deshpande S."/>
            <person name="Douglass A.P."/>
            <person name="Hanson S.J."/>
            <person name="Klenk H.-P."/>
            <person name="Labutti K."/>
            <person name="Lapidus A."/>
            <person name="Lindquist E."/>
            <person name="Lipzen A."/>
            <person name="Meier-Kolthoff J.P."/>
            <person name="Ohm R.A."/>
            <person name="Otillar R.P."/>
            <person name="Pangilinan J."/>
            <person name="Peng Y."/>
            <person name="Rokas A."/>
            <person name="Rosa C.A."/>
            <person name="Scheuner C."/>
            <person name="Sibirny A.A."/>
            <person name="Slot J.C."/>
            <person name="Stielow J.B."/>
            <person name="Sun H."/>
            <person name="Kurtzman C.P."/>
            <person name="Blackwell M."/>
            <person name="Grigoriev I.V."/>
            <person name="Jeffries T.W."/>
        </authorList>
    </citation>
    <scope>NUCLEOTIDE SEQUENCE [LARGE SCALE GENOMIC DNA]</scope>
    <source>
        <strain evidence="5">NRRL Y-2460</strain>
    </source>
</reference>
<dbReference type="OrthoDB" id="9991913at2759"/>
<dbReference type="GO" id="GO:0047964">
    <property type="term" value="F:glyoxylate reductase (NADH) activity"/>
    <property type="evidence" value="ECO:0007669"/>
    <property type="project" value="EnsemblFungi"/>
</dbReference>
<evidence type="ECO:0000313" key="5">
    <source>
        <dbReference type="Proteomes" id="UP000094236"/>
    </source>
</evidence>
<dbReference type="InterPro" id="IPR029753">
    <property type="entry name" value="D-isomer_DH_CS"/>
</dbReference>
<dbReference type="AlphaFoldDB" id="A0A1E4TRH4"/>
<accession>A0A1E4TRH4</accession>
<dbReference type="GO" id="GO:0030267">
    <property type="term" value="F:glyoxylate reductase (NADPH) activity"/>
    <property type="evidence" value="ECO:0007669"/>
    <property type="project" value="TreeGrafter"/>
</dbReference>
<keyword evidence="5" id="KW-1185">Reference proteome</keyword>
<dbReference type="GO" id="GO:0016618">
    <property type="term" value="F:hydroxypyruvate reductase [NAD(P)H] activity"/>
    <property type="evidence" value="ECO:0007669"/>
    <property type="project" value="TreeGrafter"/>
</dbReference>
<evidence type="ECO:0000313" key="4">
    <source>
        <dbReference type="EMBL" id="ODV94365.1"/>
    </source>
</evidence>
<comment type="similarity">
    <text evidence="1">Belongs to the D-isomer specific 2-hydroxyacid dehydrogenase family.</text>
</comment>
<keyword evidence="2" id="KW-0560">Oxidoreductase</keyword>
<dbReference type="InterPro" id="IPR006140">
    <property type="entry name" value="D-isomer_DH_NAD-bd"/>
</dbReference>
<dbReference type="GO" id="GO:0051287">
    <property type="term" value="F:NAD binding"/>
    <property type="evidence" value="ECO:0007669"/>
    <property type="project" value="InterPro"/>
</dbReference>